<dbReference type="GO" id="GO:0061809">
    <property type="term" value="F:NAD+ nucleosidase activity, cyclic ADP-ribose generating"/>
    <property type="evidence" value="ECO:0007669"/>
    <property type="project" value="UniProtKB-EC"/>
</dbReference>
<keyword evidence="10" id="KW-1185">Reference proteome</keyword>
<evidence type="ECO:0000256" key="1">
    <source>
        <dbReference type="ARBA" id="ARBA00011982"/>
    </source>
</evidence>
<evidence type="ECO:0000313" key="10">
    <source>
        <dbReference type="Proteomes" id="UP001428341"/>
    </source>
</evidence>
<keyword evidence="3" id="KW-0677">Repeat</keyword>
<dbReference type="PANTHER" id="PTHR11017">
    <property type="entry name" value="LEUCINE-RICH REPEAT-CONTAINING PROTEIN"/>
    <property type="match status" value="1"/>
</dbReference>
<keyword evidence="6" id="KW-0520">NAD</keyword>
<dbReference type="GO" id="GO:0006952">
    <property type="term" value="P:defense response"/>
    <property type="evidence" value="ECO:0007669"/>
    <property type="project" value="UniProtKB-KW"/>
</dbReference>
<dbReference type="PROSITE" id="PS50104">
    <property type="entry name" value="TIR"/>
    <property type="match status" value="1"/>
</dbReference>
<dbReference type="InterPro" id="IPR001611">
    <property type="entry name" value="Leu-rich_rpt"/>
</dbReference>
<dbReference type="EC" id="3.2.2.6" evidence="1"/>
<evidence type="ECO:0000256" key="4">
    <source>
        <dbReference type="ARBA" id="ARBA00022801"/>
    </source>
</evidence>
<evidence type="ECO:0000256" key="7">
    <source>
        <dbReference type="ARBA" id="ARBA00047304"/>
    </source>
</evidence>
<keyword evidence="5" id="KW-0611">Plant defense</keyword>
<dbReference type="FunFam" id="3.40.50.10140:FF:000007">
    <property type="entry name" value="Disease resistance protein (TIR-NBS-LRR class)"/>
    <property type="match status" value="1"/>
</dbReference>
<comment type="catalytic activity">
    <reaction evidence="7">
        <text>NAD(+) + H2O = ADP-D-ribose + nicotinamide + H(+)</text>
        <dbReference type="Rhea" id="RHEA:16301"/>
        <dbReference type="ChEBI" id="CHEBI:15377"/>
        <dbReference type="ChEBI" id="CHEBI:15378"/>
        <dbReference type="ChEBI" id="CHEBI:17154"/>
        <dbReference type="ChEBI" id="CHEBI:57540"/>
        <dbReference type="ChEBI" id="CHEBI:57967"/>
        <dbReference type="EC" id="3.2.2.6"/>
    </reaction>
    <physiologicalReaction direction="left-to-right" evidence="7">
        <dbReference type="Rhea" id="RHEA:16302"/>
    </physiologicalReaction>
</comment>
<sequence>MASLVSSCSSCIATQYKYDVFLSFRGEDTRDNFTSHLYAALCRKKVETFIDEEELEIGDEISPALLMAINASKIAVIIFSKHYASSKWCLNELVEILQSQKINGQLVIPVFYHVNPSYVRKQTGSFGEAFAEHESRFREMPEKVQKWRDVLTEASNLSGWDSMNIRPEAKLVDEIVKDILRKLEHISPSIDSKGLVGLDSRIEQIKSLLCMGLSDFRVIGIWGMGGIGKTTLAGTIFNQISCEFEGKCFMANVREESEKWGGLVHLREQVLSKILEENLKIGAPAIPLYVKERLKQTKVFIVLDDVNSFRQLEYLAGGVDQYGPGSRIIVTTRDKQVLDKFGVDNIYSVDHFTHDEALELFCNHAFRQNTHPHDLMVLSTRVVDYAKGNPLALKVLGSFFYGRRKVDWENALHNLKRISDRDVYEVLKISYDELNWEEKNIFLDIACFFKGEDKDYVTRIQDDPDFVRYVLNVLVNKSLITISSYNKLEMHDLLEEMGREIVRCESVKEPGKRSRLWHHEDIYHVLKKNKGTDSIEGIFLDMSKIREIHLSSGAFACMTNLRMLKFYVPKLSKLSDVKVHLHNGLEYLSDELRYLHWHGYPLKTLPSNFSPENLIELNLPYSKVEQMWEGKKESFKLKWIDLHHCQYLIRFPDPLETPNLERICLSDCIDLPCIPSSIENFNNLSILCLQGCESLRRFPSNIHFRSPITLDFSDCLNLTEFPQFSGNIKQLYLCGTAIEEVPSSVECLTELAELYMRQCTRLKSISSRICKLKSLHLLSLDDCCRLERFPEITETMECLEYFSLASTTIQEQPSSIEDRILPSSIANWSYGCKGLILPPLPGLSSLTGLNLSFRNITEIPKDIGCLSSLRTLDLRGNNFASLPASIKQFTQMEELILSNCNLLQSLPELPPSLILLEARNCKQLQSLPELSSYLEELDASKLETLSEHSDVFAQPRITFTFTNCLKLNRKAYNILADSELRMQHMATASLRLFYEKVFDVPPQFSICLPGNGIPDWFSYQSLGSSITIQLPQCNRRFIGLALSVVIEFEEVFYGGYSFGVRCEYQFETKTLSGNQKGDWVCYLTSASDYKVEDLLIYSNHVLLGFDPCLNIQLPDGDLHATATFHFSLLCDDCINPENRIGCKVKRIGVCPLTANTNETKSKIFTENSATSSEEECTKIRKFHNVSDYHKVHDWASTKGSTGIICISGEEKLEPNLKRICKEKDKPNSIFSCKSNAISPVFMF</sequence>
<dbReference type="InterPro" id="IPR036390">
    <property type="entry name" value="WH_DNA-bd_sf"/>
</dbReference>
<dbReference type="Pfam" id="PF01582">
    <property type="entry name" value="TIR"/>
    <property type="match status" value="1"/>
</dbReference>
<dbReference type="InterPro" id="IPR035897">
    <property type="entry name" value="Toll_tir_struct_dom_sf"/>
</dbReference>
<dbReference type="Gene3D" id="1.10.8.430">
    <property type="entry name" value="Helical domain of apoptotic protease-activating factors"/>
    <property type="match status" value="1"/>
</dbReference>
<dbReference type="Pfam" id="PF00931">
    <property type="entry name" value="NB-ARC"/>
    <property type="match status" value="1"/>
</dbReference>
<feature type="domain" description="TIR" evidence="8">
    <location>
        <begin position="16"/>
        <end position="183"/>
    </location>
</feature>
<dbReference type="SUPFAM" id="SSF52200">
    <property type="entry name" value="Toll/Interleukin receptor TIR domain"/>
    <property type="match status" value="1"/>
</dbReference>
<dbReference type="InterPro" id="IPR045344">
    <property type="entry name" value="C-JID"/>
</dbReference>
<gene>
    <name evidence="9" type="ORF">WN944_015884</name>
</gene>
<dbReference type="GO" id="GO:0043531">
    <property type="term" value="F:ADP binding"/>
    <property type="evidence" value="ECO:0007669"/>
    <property type="project" value="InterPro"/>
</dbReference>
<dbReference type="Proteomes" id="UP001428341">
    <property type="component" value="Unassembled WGS sequence"/>
</dbReference>
<dbReference type="SUPFAM" id="SSF52058">
    <property type="entry name" value="L domain-like"/>
    <property type="match status" value="1"/>
</dbReference>
<dbReference type="GO" id="GO:0007165">
    <property type="term" value="P:signal transduction"/>
    <property type="evidence" value="ECO:0007669"/>
    <property type="project" value="InterPro"/>
</dbReference>
<dbReference type="SUPFAM" id="SSF52047">
    <property type="entry name" value="RNI-like"/>
    <property type="match status" value="1"/>
</dbReference>
<evidence type="ECO:0000259" key="8">
    <source>
        <dbReference type="PROSITE" id="PS50104"/>
    </source>
</evidence>
<dbReference type="SMART" id="SM00255">
    <property type="entry name" value="TIR"/>
    <property type="match status" value="1"/>
</dbReference>
<evidence type="ECO:0000256" key="6">
    <source>
        <dbReference type="ARBA" id="ARBA00023027"/>
    </source>
</evidence>
<dbReference type="InterPro" id="IPR044974">
    <property type="entry name" value="Disease_R_plants"/>
</dbReference>
<dbReference type="InterPro" id="IPR003591">
    <property type="entry name" value="Leu-rich_rpt_typical-subtyp"/>
</dbReference>
<accession>A0AAP0M8C3</accession>
<keyword evidence="4" id="KW-0378">Hydrolase</keyword>
<protein>
    <recommendedName>
        <fullName evidence="1">ADP-ribosyl cyclase/cyclic ADP-ribose hydrolase</fullName>
        <ecNumber evidence="1">3.2.2.6</ecNumber>
    </recommendedName>
</protein>
<evidence type="ECO:0000313" key="9">
    <source>
        <dbReference type="EMBL" id="KAK9200686.1"/>
    </source>
</evidence>
<dbReference type="FunFam" id="1.10.8.430:FF:000002">
    <property type="entry name" value="Disease resistance protein (TIR-NBS-LRR class)"/>
    <property type="match status" value="1"/>
</dbReference>
<dbReference type="SMART" id="SM00364">
    <property type="entry name" value="LRR_BAC"/>
    <property type="match status" value="3"/>
</dbReference>
<dbReference type="Pfam" id="PF07725">
    <property type="entry name" value="LRR_3"/>
    <property type="match status" value="1"/>
</dbReference>
<evidence type="ECO:0000256" key="3">
    <source>
        <dbReference type="ARBA" id="ARBA00022737"/>
    </source>
</evidence>
<dbReference type="PROSITE" id="PS51450">
    <property type="entry name" value="LRR"/>
    <property type="match status" value="1"/>
</dbReference>
<dbReference type="InterPro" id="IPR042197">
    <property type="entry name" value="Apaf_helical"/>
</dbReference>
<dbReference type="PANTHER" id="PTHR11017:SF574">
    <property type="entry name" value="ADP-RIBOSYL CYCLASE_CYCLIC ADP-RIBOSE HYDROLASE"/>
    <property type="match status" value="1"/>
</dbReference>
<dbReference type="SMART" id="SM00369">
    <property type="entry name" value="LRR_TYP"/>
    <property type="match status" value="2"/>
</dbReference>
<name>A0AAP0M8C3_9ROSI</name>
<dbReference type="FunFam" id="3.80.10.10:FF:000386">
    <property type="entry name" value="Disease resistance protein RPS4"/>
    <property type="match status" value="1"/>
</dbReference>
<dbReference type="InterPro" id="IPR011713">
    <property type="entry name" value="Leu-rich_rpt_3"/>
</dbReference>
<evidence type="ECO:0000256" key="2">
    <source>
        <dbReference type="ARBA" id="ARBA00022614"/>
    </source>
</evidence>
<dbReference type="InterPro" id="IPR027417">
    <property type="entry name" value="P-loop_NTPase"/>
</dbReference>
<dbReference type="SUPFAM" id="SSF52540">
    <property type="entry name" value="P-loop containing nucleoside triphosphate hydrolases"/>
    <property type="match status" value="1"/>
</dbReference>
<dbReference type="InterPro" id="IPR000157">
    <property type="entry name" value="TIR_dom"/>
</dbReference>
<dbReference type="Pfam" id="PF20160">
    <property type="entry name" value="C-JID"/>
    <property type="match status" value="1"/>
</dbReference>
<dbReference type="Pfam" id="PF23282">
    <property type="entry name" value="WHD_ROQ1"/>
    <property type="match status" value="1"/>
</dbReference>
<dbReference type="Gene3D" id="3.40.50.300">
    <property type="entry name" value="P-loop containing nucleotide triphosphate hydrolases"/>
    <property type="match status" value="1"/>
</dbReference>
<dbReference type="AlphaFoldDB" id="A0AAP0M8C3"/>
<evidence type="ECO:0000256" key="5">
    <source>
        <dbReference type="ARBA" id="ARBA00022821"/>
    </source>
</evidence>
<organism evidence="9 10">
    <name type="scientific">Citrus x changshan-huyou</name>
    <dbReference type="NCBI Taxonomy" id="2935761"/>
    <lineage>
        <taxon>Eukaryota</taxon>
        <taxon>Viridiplantae</taxon>
        <taxon>Streptophyta</taxon>
        <taxon>Embryophyta</taxon>
        <taxon>Tracheophyta</taxon>
        <taxon>Spermatophyta</taxon>
        <taxon>Magnoliopsida</taxon>
        <taxon>eudicotyledons</taxon>
        <taxon>Gunneridae</taxon>
        <taxon>Pentapetalae</taxon>
        <taxon>rosids</taxon>
        <taxon>malvids</taxon>
        <taxon>Sapindales</taxon>
        <taxon>Rutaceae</taxon>
        <taxon>Aurantioideae</taxon>
        <taxon>Citrus</taxon>
    </lineage>
</organism>
<dbReference type="InterPro" id="IPR002182">
    <property type="entry name" value="NB-ARC"/>
</dbReference>
<dbReference type="InterPro" id="IPR058192">
    <property type="entry name" value="WHD_ROQ1-like"/>
</dbReference>
<comment type="caution">
    <text evidence="9">The sequence shown here is derived from an EMBL/GenBank/DDBJ whole genome shotgun (WGS) entry which is preliminary data.</text>
</comment>
<dbReference type="InterPro" id="IPR032675">
    <property type="entry name" value="LRR_dom_sf"/>
</dbReference>
<keyword evidence="2" id="KW-0433">Leucine-rich repeat</keyword>
<dbReference type="Gene3D" id="3.40.50.10140">
    <property type="entry name" value="Toll/interleukin-1 receptor homology (TIR) domain"/>
    <property type="match status" value="1"/>
</dbReference>
<reference evidence="9 10" key="1">
    <citation type="submission" date="2024-05" db="EMBL/GenBank/DDBJ databases">
        <title>Haplotype-resolved chromosome-level genome assembly of Huyou (Citrus changshanensis).</title>
        <authorList>
            <person name="Miao C."/>
            <person name="Chen W."/>
            <person name="Wu Y."/>
            <person name="Wang L."/>
            <person name="Zhao S."/>
            <person name="Grierson D."/>
            <person name="Xu C."/>
            <person name="Chen K."/>
        </authorList>
    </citation>
    <scope>NUCLEOTIDE SEQUENCE [LARGE SCALE GENOMIC DNA]</scope>
    <source>
        <strain evidence="9">01-14</strain>
        <tissue evidence="9">Leaf</tissue>
    </source>
</reference>
<dbReference type="SUPFAM" id="SSF46785">
    <property type="entry name" value="Winged helix' DNA-binding domain"/>
    <property type="match status" value="1"/>
</dbReference>
<dbReference type="PRINTS" id="PR00364">
    <property type="entry name" value="DISEASERSIST"/>
</dbReference>
<dbReference type="Gene3D" id="3.80.10.10">
    <property type="entry name" value="Ribonuclease Inhibitor"/>
    <property type="match status" value="3"/>
</dbReference>
<dbReference type="EMBL" id="JBCGBO010000005">
    <property type="protein sequence ID" value="KAK9200686.1"/>
    <property type="molecule type" value="Genomic_DNA"/>
</dbReference>
<proteinExistence type="predicted"/>